<dbReference type="PATRIC" id="fig|162209.4.peg.3604"/>
<sequence length="118" mass="13471">MFILLVLLAIGLIWFIRSVWPVSGLSFVDSRILEAAREEMTTLKIVDVRDAADYQKNHYPGSINISLGRLPFVWRNELSPDEPVLILADSRRKSIKAARVLKNKGFSHLYALRRVSGY</sequence>
<dbReference type="AlphaFoldDB" id="A0A0U2UP03"/>
<dbReference type="PROSITE" id="PS50206">
    <property type="entry name" value="RHODANESE_3"/>
    <property type="match status" value="1"/>
</dbReference>
<accession>A0A0U2UP03</accession>
<dbReference type="CDD" id="cd00158">
    <property type="entry name" value="RHOD"/>
    <property type="match status" value="1"/>
</dbReference>
<dbReference type="OrthoDB" id="2621386at2"/>
<feature type="domain" description="Rhodanese" evidence="1">
    <location>
        <begin position="39"/>
        <end position="112"/>
    </location>
</feature>
<dbReference type="InterPro" id="IPR001763">
    <property type="entry name" value="Rhodanese-like_dom"/>
</dbReference>
<evidence type="ECO:0000313" key="3">
    <source>
        <dbReference type="Proteomes" id="UP000061660"/>
    </source>
</evidence>
<reference evidence="2 3" key="2">
    <citation type="journal article" date="2016" name="Genome Announc.">
        <title>Complete Genome Sequences of Two Interactive Moderate Thermophiles, Paenibacillus napthalenovorans 32O-Y and Paenibacillus sp. 32O-W.</title>
        <authorList>
            <person name="Butler R.R.III."/>
            <person name="Wang J."/>
            <person name="Stark B.C."/>
            <person name="Pombert J.F."/>
        </authorList>
    </citation>
    <scope>NUCLEOTIDE SEQUENCE [LARGE SCALE GENOMIC DNA]</scope>
    <source>
        <strain evidence="2 3">32O-Y</strain>
    </source>
</reference>
<protein>
    <submittedName>
        <fullName evidence="2">Rhodanese-like domain-containing protein</fullName>
    </submittedName>
</protein>
<dbReference type="STRING" id="162209.IJ22_33680"/>
<proteinExistence type="predicted"/>
<name>A0A0U2UP03_9BACL</name>
<organism evidence="2 3">
    <name type="scientific">Paenibacillus naphthalenovorans</name>
    <dbReference type="NCBI Taxonomy" id="162209"/>
    <lineage>
        <taxon>Bacteria</taxon>
        <taxon>Bacillati</taxon>
        <taxon>Bacillota</taxon>
        <taxon>Bacilli</taxon>
        <taxon>Bacillales</taxon>
        <taxon>Paenibacillaceae</taxon>
        <taxon>Paenibacillus</taxon>
    </lineage>
</organism>
<dbReference type="InterPro" id="IPR036873">
    <property type="entry name" value="Rhodanese-like_dom_sf"/>
</dbReference>
<keyword evidence="3" id="KW-1185">Reference proteome</keyword>
<dbReference type="KEGG" id="pnp:IJ22_33680"/>
<reference evidence="3" key="1">
    <citation type="submission" date="2015-12" db="EMBL/GenBank/DDBJ databases">
        <title>Complete genome sequences of two moderately thermophilic Paenibacillus species.</title>
        <authorList>
            <person name="Butler R.III."/>
            <person name="Wang J."/>
            <person name="Stark B.C."/>
            <person name="Pombert J.-F."/>
        </authorList>
    </citation>
    <scope>NUCLEOTIDE SEQUENCE [LARGE SCALE GENOMIC DNA]</scope>
    <source>
        <strain evidence="3">32O-Y</strain>
    </source>
</reference>
<evidence type="ECO:0000313" key="2">
    <source>
        <dbReference type="EMBL" id="ALS23729.1"/>
    </source>
</evidence>
<evidence type="ECO:0000259" key="1">
    <source>
        <dbReference type="PROSITE" id="PS50206"/>
    </source>
</evidence>
<gene>
    <name evidence="2" type="ORF">IJ22_33680</name>
</gene>
<dbReference type="EMBL" id="CP013652">
    <property type="protein sequence ID" value="ALS23729.1"/>
    <property type="molecule type" value="Genomic_DNA"/>
</dbReference>
<dbReference type="Proteomes" id="UP000061660">
    <property type="component" value="Chromosome"/>
</dbReference>
<dbReference type="Pfam" id="PF00581">
    <property type="entry name" value="Rhodanese"/>
    <property type="match status" value="1"/>
</dbReference>
<dbReference type="RefSeq" id="WP_062409591.1">
    <property type="nucleotide sequence ID" value="NZ_CP013652.1"/>
</dbReference>
<dbReference type="SUPFAM" id="SSF52821">
    <property type="entry name" value="Rhodanese/Cell cycle control phosphatase"/>
    <property type="match status" value="1"/>
</dbReference>
<dbReference type="Gene3D" id="3.40.250.10">
    <property type="entry name" value="Rhodanese-like domain"/>
    <property type="match status" value="1"/>
</dbReference>